<keyword evidence="4" id="KW-0653">Protein transport</keyword>
<evidence type="ECO:0000259" key="7">
    <source>
        <dbReference type="Pfam" id="PF08314"/>
    </source>
</evidence>
<evidence type="ECO:0000256" key="2">
    <source>
        <dbReference type="ARBA" id="ARBA00022448"/>
    </source>
</evidence>
<evidence type="ECO:0000256" key="6">
    <source>
        <dbReference type="SAM" id="MobiDB-lite"/>
    </source>
</evidence>
<evidence type="ECO:0000256" key="5">
    <source>
        <dbReference type="SAM" id="Coils"/>
    </source>
</evidence>
<dbReference type="InterPro" id="IPR013244">
    <property type="entry name" value="Sec39_domain"/>
</dbReference>
<keyword evidence="9" id="KW-1185">Reference proteome</keyword>
<name>A0AAD9HYI6_9PEZI</name>
<feature type="compositionally biased region" description="Low complexity" evidence="6">
    <location>
        <begin position="715"/>
        <end position="729"/>
    </location>
</feature>
<dbReference type="Proteomes" id="UP001217918">
    <property type="component" value="Unassembled WGS sequence"/>
</dbReference>
<feature type="compositionally biased region" description="Gly residues" evidence="6">
    <location>
        <begin position="856"/>
        <end position="865"/>
    </location>
</feature>
<keyword evidence="5" id="KW-0175">Coiled coil</keyword>
<dbReference type="GO" id="GO:0006890">
    <property type="term" value="P:retrograde vesicle-mediated transport, Golgi to endoplasmic reticulum"/>
    <property type="evidence" value="ECO:0007669"/>
    <property type="project" value="InterPro"/>
</dbReference>
<feature type="region of interest" description="Disordered" evidence="6">
    <location>
        <begin position="844"/>
        <end position="866"/>
    </location>
</feature>
<evidence type="ECO:0000313" key="9">
    <source>
        <dbReference type="Proteomes" id="UP001217918"/>
    </source>
</evidence>
<evidence type="ECO:0000313" key="8">
    <source>
        <dbReference type="EMBL" id="KAK2067898.1"/>
    </source>
</evidence>
<dbReference type="GO" id="GO:0005783">
    <property type="term" value="C:endoplasmic reticulum"/>
    <property type="evidence" value="ECO:0007669"/>
    <property type="project" value="UniProtKB-SubCell"/>
</dbReference>
<sequence length="986" mass="105347">MAMSLDLTPAHTVLLAVHYATNADIASLTTLAARHGAVLRKDLLLRILLGYLPEAVPSSEYVELIQAIEAGAIPELAPDPLDTSPVAALSRDAAVKKVRKLHLPPLHRDGGAGPEADGDDANPTVLFLLRRARRVDDEAGLLDELPALLAPFVGLAPCVRTLLVSAVLPLLRRNYEYHADEPIDYTLRAFEDLPDRVAAEELLSRTGAQAEDLEFVGRDLRGLVGPWLYDERRWTRRKAREGASGENAAEMDDAEASICPGWEQVLEWLMAQASRSWRVAVSAVDQWDGPSEADLGGYGAMWLSDDEQGHLEQTYARAALACAYLIPEPSVEALEGAFSIATKLSSLLDLDPGASLHAAAAVLAPVTAPNLGALIAPRHKRHLRNELLQNSNRLTATTPAAIKLLQALILSAFILTIAGSPTTVRKAAELALLQDERDQKAEAVKLIHTLSNNGPNNNDKYWIKARNEILWLRDWGSEEDGLSAAQAVKGVFGELTRECIEVEVLKALLANNRFTLARSLYEDSSDKPISRKLLQDTIFAAAMSAYDNASNPNRTRGGVKKCEDIIHAFPRTAEKSLAATQRIEALIKATHALSEFRLVLKQGEPFTPVVLRVHADPISIVDKILEQNPKSYTRLHDLVDIGANMVEAGLTAARRDKADPHLQEMPTQRLLAERRITAMCIDAALAEDDFETAFSYVTTRLSAIGAPPPPPAPAAPTSKASSPAKTTAPAPIPDDYSWKAALQAGKYRLTPRTVRPTHLGLAGAASPALRHLEQRLACLATALRIAPAPTLAEILAAYRRAEEELEVAVRVEAEAEDAWERAADEGVGLGGIPGGFDVGDMGGPKKAPRGKTPGVVGVGEVGGGRAMETGMRRGGGGEEAPMSLFDLSRASVLSAQRNLTALSSLQRSALGKLGGGGAGPAEAQPAAARALPSSGGGATDEGDGSGGEAKRVRKRDQLKEAAMGTLVSGVGWLINAPAQEREREGG</sequence>
<dbReference type="PANTHER" id="PTHR40787">
    <property type="entry name" value="SECRETED PROTEIN"/>
    <property type="match status" value="1"/>
</dbReference>
<accession>A0AAD9HYI6</accession>
<comment type="caution">
    <text evidence="8">The sequence shown here is derived from an EMBL/GenBank/DDBJ whole genome shotgun (WGS) entry which is preliminary data.</text>
</comment>
<gene>
    <name evidence="8" type="ORF">P8C59_001599</name>
</gene>
<proteinExistence type="predicted"/>
<dbReference type="GO" id="GO:0015031">
    <property type="term" value="P:protein transport"/>
    <property type="evidence" value="ECO:0007669"/>
    <property type="project" value="UniProtKB-KW"/>
</dbReference>
<dbReference type="PANTHER" id="PTHR40787:SF3">
    <property type="entry name" value="PROTEIN TRANSPORT PROTEIN SEC39"/>
    <property type="match status" value="1"/>
</dbReference>
<reference evidence="8" key="1">
    <citation type="journal article" date="2023" name="Mol. Plant Microbe Interact.">
        <title>Elucidating the Obligate Nature and Biological Capacity of an Invasive Fungal Corn Pathogen.</title>
        <authorList>
            <person name="MacCready J.S."/>
            <person name="Roggenkamp E.M."/>
            <person name="Gdanetz K."/>
            <person name="Chilvers M.I."/>
        </authorList>
    </citation>
    <scope>NUCLEOTIDE SEQUENCE</scope>
    <source>
        <strain evidence="8">PM02</strain>
    </source>
</reference>
<evidence type="ECO:0000256" key="4">
    <source>
        <dbReference type="ARBA" id="ARBA00022927"/>
    </source>
</evidence>
<feature type="region of interest" description="Disordered" evidence="6">
    <location>
        <begin position="705"/>
        <end position="733"/>
    </location>
</feature>
<feature type="coiled-coil region" evidence="5">
    <location>
        <begin position="791"/>
        <end position="818"/>
    </location>
</feature>
<dbReference type="AlphaFoldDB" id="A0AAD9HYI6"/>
<evidence type="ECO:0000256" key="3">
    <source>
        <dbReference type="ARBA" id="ARBA00022824"/>
    </source>
</evidence>
<organism evidence="8 9">
    <name type="scientific">Phyllachora maydis</name>
    <dbReference type="NCBI Taxonomy" id="1825666"/>
    <lineage>
        <taxon>Eukaryota</taxon>
        <taxon>Fungi</taxon>
        <taxon>Dikarya</taxon>
        <taxon>Ascomycota</taxon>
        <taxon>Pezizomycotina</taxon>
        <taxon>Sordariomycetes</taxon>
        <taxon>Sordariomycetidae</taxon>
        <taxon>Phyllachorales</taxon>
        <taxon>Phyllachoraceae</taxon>
        <taxon>Phyllachora</taxon>
    </lineage>
</organism>
<feature type="region of interest" description="Disordered" evidence="6">
    <location>
        <begin position="912"/>
        <end position="957"/>
    </location>
</feature>
<comment type="subcellular location">
    <subcellularLocation>
        <location evidence="1">Endoplasmic reticulum</location>
    </subcellularLocation>
</comment>
<feature type="domain" description="Sec39" evidence="7">
    <location>
        <begin position="13"/>
        <end position="819"/>
    </location>
</feature>
<dbReference type="Pfam" id="PF08314">
    <property type="entry name" value="Sec39"/>
    <property type="match status" value="1"/>
</dbReference>
<feature type="compositionally biased region" description="Gly residues" evidence="6">
    <location>
        <begin position="934"/>
        <end position="947"/>
    </location>
</feature>
<dbReference type="EMBL" id="JAQQPM010000001">
    <property type="protein sequence ID" value="KAK2067898.1"/>
    <property type="molecule type" value="Genomic_DNA"/>
</dbReference>
<keyword evidence="3" id="KW-0256">Endoplasmic reticulum</keyword>
<protein>
    <recommendedName>
        <fullName evidence="7">Sec39 domain-containing protein</fullName>
    </recommendedName>
</protein>
<feature type="compositionally biased region" description="Low complexity" evidence="6">
    <location>
        <begin position="920"/>
        <end position="932"/>
    </location>
</feature>
<keyword evidence="2" id="KW-0813">Transport</keyword>
<evidence type="ECO:0000256" key="1">
    <source>
        <dbReference type="ARBA" id="ARBA00004240"/>
    </source>
</evidence>